<protein>
    <submittedName>
        <fullName evidence="1">Uncharacterized protein</fullName>
    </submittedName>
</protein>
<dbReference type="AlphaFoldDB" id="A0A4Y2B9M8"/>
<sequence length="92" mass="10846">MYCRSPAWLVLWLGREFYRGEYGMPAAPRIGLLTLTTILEILRKIWCLWRKNKDSRECVNFLGIATRNRDPDFSRDCHGTSRPVRNTMKIRG</sequence>
<evidence type="ECO:0000313" key="2">
    <source>
        <dbReference type="Proteomes" id="UP000499080"/>
    </source>
</evidence>
<gene>
    <name evidence="1" type="ORF">AVEN_70389_1</name>
</gene>
<evidence type="ECO:0000313" key="1">
    <source>
        <dbReference type="EMBL" id="GBL88035.1"/>
    </source>
</evidence>
<reference evidence="1 2" key="1">
    <citation type="journal article" date="2019" name="Sci. Rep.">
        <title>Orb-weaving spider Araneus ventricosus genome elucidates the spidroin gene catalogue.</title>
        <authorList>
            <person name="Kono N."/>
            <person name="Nakamura H."/>
            <person name="Ohtoshi R."/>
            <person name="Moran D.A.P."/>
            <person name="Shinohara A."/>
            <person name="Yoshida Y."/>
            <person name="Fujiwara M."/>
            <person name="Mori M."/>
            <person name="Tomita M."/>
            <person name="Arakawa K."/>
        </authorList>
    </citation>
    <scope>NUCLEOTIDE SEQUENCE [LARGE SCALE GENOMIC DNA]</scope>
</reference>
<accession>A0A4Y2B9M8</accession>
<comment type="caution">
    <text evidence="1">The sequence shown here is derived from an EMBL/GenBank/DDBJ whole genome shotgun (WGS) entry which is preliminary data.</text>
</comment>
<dbReference type="EMBL" id="BGPR01082650">
    <property type="protein sequence ID" value="GBL88035.1"/>
    <property type="molecule type" value="Genomic_DNA"/>
</dbReference>
<dbReference type="Proteomes" id="UP000499080">
    <property type="component" value="Unassembled WGS sequence"/>
</dbReference>
<organism evidence="1 2">
    <name type="scientific">Araneus ventricosus</name>
    <name type="common">Orbweaver spider</name>
    <name type="synonym">Epeira ventricosa</name>
    <dbReference type="NCBI Taxonomy" id="182803"/>
    <lineage>
        <taxon>Eukaryota</taxon>
        <taxon>Metazoa</taxon>
        <taxon>Ecdysozoa</taxon>
        <taxon>Arthropoda</taxon>
        <taxon>Chelicerata</taxon>
        <taxon>Arachnida</taxon>
        <taxon>Araneae</taxon>
        <taxon>Araneomorphae</taxon>
        <taxon>Entelegynae</taxon>
        <taxon>Araneoidea</taxon>
        <taxon>Araneidae</taxon>
        <taxon>Araneus</taxon>
    </lineage>
</organism>
<keyword evidence="2" id="KW-1185">Reference proteome</keyword>
<proteinExistence type="predicted"/>
<name>A0A4Y2B9M8_ARAVE</name>